<sequence>MRRYRIPYSRDWRRALGRARPPEPLIEAAIHRRTTVSKLDVTIEDGVGQIVLKRAEALNALSRAFCNEIDTAVAAFEASPEVRVILIASALKHFCAGADIREMSGMTHEEAVAEAFVGCVKTLGEARKPVVAAVNGLAAGGGCELVEMCDLVVAGESARFCHPEITLAAMPGAGGTQRLARVVGKHVAMDLLLTGRAMNAQEALAAGLVSRVVPDAELASTALAIARKIAAFSSPVACRIKESVRSTQTGLAEGLLAERERFHRCFLEDDFREGLQAFLDKRPPAFRHR</sequence>
<dbReference type="Gene3D" id="3.90.226.10">
    <property type="entry name" value="2-enoyl-CoA Hydratase, Chain A, domain 1"/>
    <property type="match status" value="1"/>
</dbReference>
<evidence type="ECO:0000256" key="1">
    <source>
        <dbReference type="ARBA" id="ARBA00005254"/>
    </source>
</evidence>
<dbReference type="InterPro" id="IPR001753">
    <property type="entry name" value="Enoyl-CoA_hydra/iso"/>
</dbReference>
<dbReference type="InterPro" id="IPR014748">
    <property type="entry name" value="Enoyl-CoA_hydra_C"/>
</dbReference>
<dbReference type="EMBL" id="WTVR01000132">
    <property type="protein sequence ID" value="NMF91671.1"/>
    <property type="molecule type" value="Genomic_DNA"/>
</dbReference>
<gene>
    <name evidence="3" type="ORF">GPA26_24770</name>
</gene>
<dbReference type="Gene3D" id="1.10.12.10">
    <property type="entry name" value="Lyase 2-enoyl-coa Hydratase, Chain A, domain 2"/>
    <property type="match status" value="1"/>
</dbReference>
<comment type="caution">
    <text evidence="3">The sequence shown here is derived from an EMBL/GenBank/DDBJ whole genome shotgun (WGS) entry which is preliminary data.</text>
</comment>
<organism evidence="3 4">
    <name type="scientific">Aromatoleum petrolei</name>
    <dbReference type="NCBI Taxonomy" id="76116"/>
    <lineage>
        <taxon>Bacteria</taxon>
        <taxon>Pseudomonadati</taxon>
        <taxon>Pseudomonadota</taxon>
        <taxon>Betaproteobacteria</taxon>
        <taxon>Rhodocyclales</taxon>
        <taxon>Rhodocyclaceae</taxon>
        <taxon>Aromatoleum</taxon>
    </lineage>
</organism>
<evidence type="ECO:0000313" key="4">
    <source>
        <dbReference type="Proteomes" id="UP000652074"/>
    </source>
</evidence>
<dbReference type="PANTHER" id="PTHR11941:SF54">
    <property type="entry name" value="ENOYL-COA HYDRATASE, MITOCHONDRIAL"/>
    <property type="match status" value="1"/>
</dbReference>
<accession>A0ABX1MWN0</accession>
<proteinExistence type="inferred from homology"/>
<evidence type="ECO:0000256" key="2">
    <source>
        <dbReference type="ARBA" id="ARBA00023239"/>
    </source>
</evidence>
<name>A0ABX1MWN0_9RHOO</name>
<reference evidence="3 4" key="1">
    <citation type="submission" date="2019-12" db="EMBL/GenBank/DDBJ databases">
        <title>Comparative genomics gives insights into the taxonomy of the Azoarcus-Aromatoleum group and reveals separate origins of nif in the plant-associated Azoarcus and non-plant-associated Aromatoleum sub-groups.</title>
        <authorList>
            <person name="Lafos M."/>
            <person name="Maluk M."/>
            <person name="Batista M."/>
            <person name="Junghare M."/>
            <person name="Carmona M."/>
            <person name="Faoro H."/>
            <person name="Cruz L.M."/>
            <person name="Battistoni F."/>
            <person name="De Souza E."/>
            <person name="Pedrosa F."/>
            <person name="Chen W.-M."/>
            <person name="Poole P.S."/>
            <person name="Dixon R.A."/>
            <person name="James E.K."/>
        </authorList>
    </citation>
    <scope>NUCLEOTIDE SEQUENCE [LARGE SCALE GENOMIC DNA]</scope>
    <source>
        <strain evidence="3 4">ToN1</strain>
    </source>
</reference>
<keyword evidence="4" id="KW-1185">Reference proteome</keyword>
<dbReference type="CDD" id="cd06558">
    <property type="entry name" value="crotonase-like"/>
    <property type="match status" value="1"/>
</dbReference>
<dbReference type="Pfam" id="PF00378">
    <property type="entry name" value="ECH_1"/>
    <property type="match status" value="1"/>
</dbReference>
<keyword evidence="2" id="KW-0456">Lyase</keyword>
<dbReference type="PANTHER" id="PTHR11941">
    <property type="entry name" value="ENOYL-COA HYDRATASE-RELATED"/>
    <property type="match status" value="1"/>
</dbReference>
<dbReference type="Proteomes" id="UP000652074">
    <property type="component" value="Unassembled WGS sequence"/>
</dbReference>
<dbReference type="InterPro" id="IPR029045">
    <property type="entry name" value="ClpP/crotonase-like_dom_sf"/>
</dbReference>
<dbReference type="SUPFAM" id="SSF52096">
    <property type="entry name" value="ClpP/crotonase"/>
    <property type="match status" value="1"/>
</dbReference>
<protein>
    <submittedName>
        <fullName evidence="3">Enoyl-CoA hydratase</fullName>
    </submittedName>
</protein>
<comment type="similarity">
    <text evidence="1">Belongs to the enoyl-CoA hydratase/isomerase family.</text>
</comment>
<evidence type="ECO:0000313" key="3">
    <source>
        <dbReference type="EMBL" id="NMF91671.1"/>
    </source>
</evidence>